<reference evidence="1" key="1">
    <citation type="journal article" date="2014" name="Front. Microbiol.">
        <title>High frequency of phylogenetically diverse reductive dehalogenase-homologous genes in deep subseafloor sedimentary metagenomes.</title>
        <authorList>
            <person name="Kawai M."/>
            <person name="Futagami T."/>
            <person name="Toyoda A."/>
            <person name="Takaki Y."/>
            <person name="Nishi S."/>
            <person name="Hori S."/>
            <person name="Arai W."/>
            <person name="Tsubouchi T."/>
            <person name="Morono Y."/>
            <person name="Uchiyama I."/>
            <person name="Ito T."/>
            <person name="Fujiyama A."/>
            <person name="Inagaki F."/>
            <person name="Takami H."/>
        </authorList>
    </citation>
    <scope>NUCLEOTIDE SEQUENCE</scope>
    <source>
        <strain evidence="1">Expedition CK06-06</strain>
    </source>
</reference>
<dbReference type="AlphaFoldDB" id="X0VV85"/>
<feature type="non-terminal residue" evidence="1">
    <location>
        <position position="1"/>
    </location>
</feature>
<accession>X0VV85</accession>
<protein>
    <submittedName>
        <fullName evidence="1">Uncharacterized protein</fullName>
    </submittedName>
</protein>
<comment type="caution">
    <text evidence="1">The sequence shown here is derived from an EMBL/GenBank/DDBJ whole genome shotgun (WGS) entry which is preliminary data.</text>
</comment>
<proteinExistence type="predicted"/>
<name>X0VV85_9ZZZZ</name>
<sequence>ATILCNSILCMSEYLELVKKLKGDFENERNKKYKYLCYSCDV</sequence>
<gene>
    <name evidence="1" type="ORF">S01H1_42155</name>
</gene>
<organism evidence="1">
    <name type="scientific">marine sediment metagenome</name>
    <dbReference type="NCBI Taxonomy" id="412755"/>
    <lineage>
        <taxon>unclassified sequences</taxon>
        <taxon>metagenomes</taxon>
        <taxon>ecological metagenomes</taxon>
    </lineage>
</organism>
<dbReference type="EMBL" id="BARS01026780">
    <property type="protein sequence ID" value="GAG04441.1"/>
    <property type="molecule type" value="Genomic_DNA"/>
</dbReference>
<evidence type="ECO:0000313" key="1">
    <source>
        <dbReference type="EMBL" id="GAG04441.1"/>
    </source>
</evidence>